<keyword evidence="3" id="KW-1185">Reference proteome</keyword>
<dbReference type="PROSITE" id="PS51257">
    <property type="entry name" value="PROKAR_LIPOPROTEIN"/>
    <property type="match status" value="1"/>
</dbReference>
<dbReference type="Proteomes" id="UP001519306">
    <property type="component" value="Unassembled WGS sequence"/>
</dbReference>
<evidence type="ECO:0000259" key="1">
    <source>
        <dbReference type="Pfam" id="PF16107"/>
    </source>
</evidence>
<evidence type="ECO:0000313" key="2">
    <source>
        <dbReference type="EMBL" id="MBP2024732.1"/>
    </source>
</evidence>
<accession>A0ABS4KAD5</accession>
<protein>
    <recommendedName>
        <fullName evidence="1">DUF4825 domain-containing protein</fullName>
    </recommendedName>
</protein>
<comment type="caution">
    <text evidence="2">The sequence shown here is derived from an EMBL/GenBank/DDBJ whole genome shotgun (WGS) entry which is preliminary data.</text>
</comment>
<organism evidence="2 3">
    <name type="scientific">Peptoniphilus stercorisuis</name>
    <dbReference type="NCBI Taxonomy" id="1436965"/>
    <lineage>
        <taxon>Bacteria</taxon>
        <taxon>Bacillati</taxon>
        <taxon>Bacillota</taxon>
        <taxon>Tissierellia</taxon>
        <taxon>Tissierellales</taxon>
        <taxon>Peptoniphilaceae</taxon>
        <taxon>Peptoniphilus</taxon>
    </lineage>
</organism>
<dbReference type="Pfam" id="PF16107">
    <property type="entry name" value="DUF4825"/>
    <property type="match status" value="1"/>
</dbReference>
<dbReference type="RefSeq" id="WP_210060041.1">
    <property type="nucleotide sequence ID" value="NZ_JAGGLJ010000002.1"/>
</dbReference>
<sequence length="167" mass="19173">MKEDPSSGSLRIKKTILKVIVLIVLAFGLIGCSNEELENNLYNLKTSSIKSEQNVNNILASLSYPKEYEYSNVEILSRNDSSVLKVYLKENVPNNNRDFFENAVVLFSLVDDVDSISFVSEKRNEILDSHRREDIDILLGEKYSLDTRKIGENKENFNKYLSIKERS</sequence>
<dbReference type="EMBL" id="JAGGLJ010000002">
    <property type="protein sequence ID" value="MBP2024732.1"/>
    <property type="molecule type" value="Genomic_DNA"/>
</dbReference>
<proteinExistence type="predicted"/>
<name>A0ABS4KAD5_9FIRM</name>
<feature type="domain" description="DUF4825" evidence="1">
    <location>
        <begin position="41"/>
        <end position="124"/>
    </location>
</feature>
<evidence type="ECO:0000313" key="3">
    <source>
        <dbReference type="Proteomes" id="UP001519306"/>
    </source>
</evidence>
<gene>
    <name evidence="2" type="ORF">J2Z71_000248</name>
</gene>
<dbReference type="InterPro" id="IPR032250">
    <property type="entry name" value="DUF4825"/>
</dbReference>
<reference evidence="2 3" key="1">
    <citation type="submission" date="2021-03" db="EMBL/GenBank/DDBJ databases">
        <title>Genomic Encyclopedia of Type Strains, Phase IV (KMG-IV): sequencing the most valuable type-strain genomes for metagenomic binning, comparative biology and taxonomic classification.</title>
        <authorList>
            <person name="Goeker M."/>
        </authorList>
    </citation>
    <scope>NUCLEOTIDE SEQUENCE [LARGE SCALE GENOMIC DNA]</scope>
    <source>
        <strain evidence="2 3">DSM 27563</strain>
    </source>
</reference>